<dbReference type="InterPro" id="IPR020904">
    <property type="entry name" value="Sc_DH/Rdtase_CS"/>
</dbReference>
<dbReference type="PRINTS" id="PR00080">
    <property type="entry name" value="SDRFAMILY"/>
</dbReference>
<dbReference type="PROSITE" id="PS00061">
    <property type="entry name" value="ADH_SHORT"/>
    <property type="match status" value="1"/>
</dbReference>
<reference evidence="3" key="1">
    <citation type="submission" date="2018-05" db="EMBL/GenBank/DDBJ databases">
        <authorList>
            <person name="Lanie J.A."/>
            <person name="Ng W.-L."/>
            <person name="Kazmierczak K.M."/>
            <person name="Andrzejewski T.M."/>
            <person name="Davidsen T.M."/>
            <person name="Wayne K.J."/>
            <person name="Tettelin H."/>
            <person name="Glass J.I."/>
            <person name="Rusch D."/>
            <person name="Podicherti R."/>
            <person name="Tsui H.-C.T."/>
            <person name="Winkler M.E."/>
        </authorList>
    </citation>
    <scope>NUCLEOTIDE SEQUENCE</scope>
</reference>
<dbReference type="EMBL" id="UINC01035768">
    <property type="protein sequence ID" value="SVB28704.1"/>
    <property type="molecule type" value="Genomic_DNA"/>
</dbReference>
<evidence type="ECO:0000313" key="3">
    <source>
        <dbReference type="EMBL" id="SVB28704.1"/>
    </source>
</evidence>
<gene>
    <name evidence="3" type="ORF">METZ01_LOCUS181558</name>
</gene>
<dbReference type="GO" id="GO:0016616">
    <property type="term" value="F:oxidoreductase activity, acting on the CH-OH group of donors, NAD or NADP as acceptor"/>
    <property type="evidence" value="ECO:0007669"/>
    <property type="project" value="TreeGrafter"/>
</dbReference>
<dbReference type="PANTHER" id="PTHR42760">
    <property type="entry name" value="SHORT-CHAIN DEHYDROGENASES/REDUCTASES FAMILY MEMBER"/>
    <property type="match status" value="1"/>
</dbReference>
<organism evidence="3">
    <name type="scientific">marine metagenome</name>
    <dbReference type="NCBI Taxonomy" id="408172"/>
    <lineage>
        <taxon>unclassified sequences</taxon>
        <taxon>metagenomes</taxon>
        <taxon>ecological metagenomes</taxon>
    </lineage>
</organism>
<dbReference type="SUPFAM" id="SSF51735">
    <property type="entry name" value="NAD(P)-binding Rossmann-fold domains"/>
    <property type="match status" value="1"/>
</dbReference>
<evidence type="ECO:0008006" key="4">
    <source>
        <dbReference type="Google" id="ProtNLM"/>
    </source>
</evidence>
<dbReference type="GO" id="GO:0048038">
    <property type="term" value="F:quinone binding"/>
    <property type="evidence" value="ECO:0007669"/>
    <property type="project" value="TreeGrafter"/>
</dbReference>
<feature type="non-terminal residue" evidence="3">
    <location>
        <position position="1"/>
    </location>
</feature>
<dbReference type="GO" id="GO:0006633">
    <property type="term" value="P:fatty acid biosynthetic process"/>
    <property type="evidence" value="ECO:0007669"/>
    <property type="project" value="TreeGrafter"/>
</dbReference>
<proteinExistence type="inferred from homology"/>
<dbReference type="InterPro" id="IPR002347">
    <property type="entry name" value="SDR_fam"/>
</dbReference>
<sequence length="245" mass="25981">VLVTAAASGIGLTIARQFSETGAQVMICDIDRNSINVLDQFETCICDVSSIADVDELFDKLETVFGGLDILVNNAGVGGPIGPLESLTMSEWQHTLEVNLYGAYYCCRRAIPLLKKAGGGSIVNLSSTAGFYGVPNRTPYVASKWALIGLTKSLAGELGSAGIRVNAICPGSVEGQRIDQVITAESRIRGLPEEMVRTEFVQSSSMTTFISADDVAALALFLCSSQGRYISGQAIGLDGNTEVKW</sequence>
<evidence type="ECO:0000256" key="1">
    <source>
        <dbReference type="ARBA" id="ARBA00006484"/>
    </source>
</evidence>
<dbReference type="CDD" id="cd05233">
    <property type="entry name" value="SDR_c"/>
    <property type="match status" value="1"/>
</dbReference>
<dbReference type="NCBIfam" id="NF009466">
    <property type="entry name" value="PRK12826.1-2"/>
    <property type="match status" value="1"/>
</dbReference>
<dbReference type="Pfam" id="PF13561">
    <property type="entry name" value="adh_short_C2"/>
    <property type="match status" value="1"/>
</dbReference>
<protein>
    <recommendedName>
        <fullName evidence="4">3-oxoacyl-[acyl-carrier-protein] reductase</fullName>
    </recommendedName>
</protein>
<dbReference type="PANTHER" id="PTHR42760:SF133">
    <property type="entry name" value="3-OXOACYL-[ACYL-CARRIER-PROTEIN] REDUCTASE"/>
    <property type="match status" value="1"/>
</dbReference>
<name>A0A382CSA2_9ZZZZ</name>
<comment type="similarity">
    <text evidence="1">Belongs to the short-chain dehydrogenases/reductases (SDR) family.</text>
</comment>
<dbReference type="AlphaFoldDB" id="A0A382CSA2"/>
<accession>A0A382CSA2</accession>
<keyword evidence="2" id="KW-0560">Oxidoreductase</keyword>
<dbReference type="Gene3D" id="3.40.50.720">
    <property type="entry name" value="NAD(P)-binding Rossmann-like Domain"/>
    <property type="match status" value="1"/>
</dbReference>
<dbReference type="FunFam" id="3.40.50.720:FF:000084">
    <property type="entry name" value="Short-chain dehydrogenase reductase"/>
    <property type="match status" value="1"/>
</dbReference>
<dbReference type="PRINTS" id="PR00081">
    <property type="entry name" value="GDHRDH"/>
</dbReference>
<dbReference type="InterPro" id="IPR036291">
    <property type="entry name" value="NAD(P)-bd_dom_sf"/>
</dbReference>
<evidence type="ECO:0000256" key="2">
    <source>
        <dbReference type="ARBA" id="ARBA00023002"/>
    </source>
</evidence>